<protein>
    <submittedName>
        <fullName evidence="6">Inosine/uridine-preferring nucleoside hydrolase domain-containing protein</fullName>
    </submittedName>
</protein>
<proteinExistence type="inferred from homology"/>
<sequence>MPSLVKSLHTASAALAAIVPLAAAVPAGVYPRNVTAAPKIILDNDWSVAGFITYLLPLASDWDVLGLVSDTADSWALQTGLHALATLEVGNLSCIPVYKGSDYPLIQTEERFQAWEAVHGVLPWEGVFAKENLTYEAEGNDPTSGNPDRVSRAAFFEGFPNTTFASDTNAANFMVEQVKKYPGEVSIYSGGALTNIALAVRMDPDFAKNAKELVIMGGYIDVNLLQTTGSVMQADLNSDINLIVDPEAAKIALTADFPNITIAGNVANQVMSTQEFLDEVHEVQNVYSDLMFNYYGTEFPFWDETAASIILDPSIVTNSTQFYLDVDVAYASPSYGNIHAYQEALAPPNVRLVNYVTEIDGAKLKSMIKKAVQYPKTCAQL</sequence>
<dbReference type="InterPro" id="IPR036452">
    <property type="entry name" value="Ribo_hydro-like"/>
</dbReference>
<evidence type="ECO:0000256" key="4">
    <source>
        <dbReference type="SAM" id="SignalP"/>
    </source>
</evidence>
<feature type="signal peptide" evidence="4">
    <location>
        <begin position="1"/>
        <end position="24"/>
    </location>
</feature>
<gene>
    <name evidence="6" type="ORF">HDK90DRAFT_198402</name>
</gene>
<dbReference type="SUPFAM" id="SSF53590">
    <property type="entry name" value="Nucleoside hydrolase"/>
    <property type="match status" value="1"/>
</dbReference>
<organism evidence="6 7">
    <name type="scientific">Phyllosticta capitalensis</name>
    <dbReference type="NCBI Taxonomy" id="121624"/>
    <lineage>
        <taxon>Eukaryota</taxon>
        <taxon>Fungi</taxon>
        <taxon>Dikarya</taxon>
        <taxon>Ascomycota</taxon>
        <taxon>Pezizomycotina</taxon>
        <taxon>Dothideomycetes</taxon>
        <taxon>Dothideomycetes incertae sedis</taxon>
        <taxon>Botryosphaeriales</taxon>
        <taxon>Phyllostictaceae</taxon>
        <taxon>Phyllosticta</taxon>
    </lineage>
</organism>
<keyword evidence="3" id="KW-0326">Glycosidase</keyword>
<dbReference type="InterPro" id="IPR001910">
    <property type="entry name" value="Inosine/uridine_hydrolase_dom"/>
</dbReference>
<name>A0ABR1YRH8_9PEZI</name>
<feature type="domain" description="Inosine/uridine-preferring nucleoside hydrolase" evidence="5">
    <location>
        <begin position="40"/>
        <end position="364"/>
    </location>
</feature>
<evidence type="ECO:0000256" key="1">
    <source>
        <dbReference type="ARBA" id="ARBA00009176"/>
    </source>
</evidence>
<evidence type="ECO:0000256" key="3">
    <source>
        <dbReference type="ARBA" id="ARBA00023295"/>
    </source>
</evidence>
<dbReference type="GO" id="GO:0016787">
    <property type="term" value="F:hydrolase activity"/>
    <property type="evidence" value="ECO:0007669"/>
    <property type="project" value="UniProtKB-KW"/>
</dbReference>
<dbReference type="PANTHER" id="PTHR12304:SF25">
    <property type="entry name" value="INOSINE_URIDINE-PREFERRING NUCLEOSIDE HYDROLASE DOMAIN-CONTAINING PROTEIN"/>
    <property type="match status" value="1"/>
</dbReference>
<comment type="caution">
    <text evidence="6">The sequence shown here is derived from an EMBL/GenBank/DDBJ whole genome shotgun (WGS) entry which is preliminary data.</text>
</comment>
<evidence type="ECO:0000259" key="5">
    <source>
        <dbReference type="Pfam" id="PF01156"/>
    </source>
</evidence>
<dbReference type="EMBL" id="JBBWRZ010000004">
    <property type="protein sequence ID" value="KAK8237583.1"/>
    <property type="molecule type" value="Genomic_DNA"/>
</dbReference>
<evidence type="ECO:0000256" key="2">
    <source>
        <dbReference type="ARBA" id="ARBA00022801"/>
    </source>
</evidence>
<keyword evidence="7" id="KW-1185">Reference proteome</keyword>
<dbReference type="Proteomes" id="UP001492380">
    <property type="component" value="Unassembled WGS sequence"/>
</dbReference>
<dbReference type="Gene3D" id="3.90.245.10">
    <property type="entry name" value="Ribonucleoside hydrolase-like"/>
    <property type="match status" value="1"/>
</dbReference>
<keyword evidence="4" id="KW-0732">Signal</keyword>
<evidence type="ECO:0000313" key="6">
    <source>
        <dbReference type="EMBL" id="KAK8237583.1"/>
    </source>
</evidence>
<comment type="similarity">
    <text evidence="1">Belongs to the IUNH family.</text>
</comment>
<dbReference type="PANTHER" id="PTHR12304">
    <property type="entry name" value="INOSINE-URIDINE PREFERRING NUCLEOSIDE HYDROLASE"/>
    <property type="match status" value="1"/>
</dbReference>
<evidence type="ECO:0000313" key="7">
    <source>
        <dbReference type="Proteomes" id="UP001492380"/>
    </source>
</evidence>
<dbReference type="InterPro" id="IPR023186">
    <property type="entry name" value="IUNH"/>
</dbReference>
<keyword evidence="2 6" id="KW-0378">Hydrolase</keyword>
<reference evidence="6 7" key="1">
    <citation type="submission" date="2024-04" db="EMBL/GenBank/DDBJ databases">
        <title>Phyllosticta paracitricarpa is synonymous to the EU quarantine fungus P. citricarpa based on phylogenomic analyses.</title>
        <authorList>
            <consortium name="Lawrence Berkeley National Laboratory"/>
            <person name="Van Ingen-Buijs V.A."/>
            <person name="Van Westerhoven A.C."/>
            <person name="Haridas S."/>
            <person name="Skiadas P."/>
            <person name="Martin F."/>
            <person name="Groenewald J.Z."/>
            <person name="Crous P.W."/>
            <person name="Seidl M.F."/>
        </authorList>
    </citation>
    <scope>NUCLEOTIDE SEQUENCE [LARGE SCALE GENOMIC DNA]</scope>
    <source>
        <strain evidence="6 7">CBS 123374</strain>
    </source>
</reference>
<dbReference type="Pfam" id="PF01156">
    <property type="entry name" value="IU_nuc_hydro"/>
    <property type="match status" value="1"/>
</dbReference>
<accession>A0ABR1YRH8</accession>
<feature type="chain" id="PRO_5045319085" evidence="4">
    <location>
        <begin position="25"/>
        <end position="381"/>
    </location>
</feature>